<protein>
    <submittedName>
        <fullName evidence="1">Uncharacterized protein</fullName>
    </submittedName>
</protein>
<sequence length="39" mass="4603">MTRELGRRLFLPWLFARLWERGESATEAGARRRGGWLSL</sequence>
<proteinExistence type="predicted"/>
<reference evidence="1" key="2">
    <citation type="journal article" date="2015" name="Data Brief">
        <title>Shoot transcriptome of the giant reed, Arundo donax.</title>
        <authorList>
            <person name="Barrero R.A."/>
            <person name="Guerrero F.D."/>
            <person name="Moolhuijzen P."/>
            <person name="Goolsby J.A."/>
            <person name="Tidwell J."/>
            <person name="Bellgard S.E."/>
            <person name="Bellgard M.I."/>
        </authorList>
    </citation>
    <scope>NUCLEOTIDE SEQUENCE</scope>
    <source>
        <tissue evidence="1">Shoot tissue taken approximately 20 cm above the soil surface</tissue>
    </source>
</reference>
<accession>A0A0A9BHA6</accession>
<name>A0A0A9BHA6_ARUDO</name>
<evidence type="ECO:0000313" key="1">
    <source>
        <dbReference type="EMBL" id="JAD58657.1"/>
    </source>
</evidence>
<dbReference type="AlphaFoldDB" id="A0A0A9BHA6"/>
<dbReference type="EMBL" id="GBRH01239238">
    <property type="protein sequence ID" value="JAD58657.1"/>
    <property type="molecule type" value="Transcribed_RNA"/>
</dbReference>
<reference evidence="1" key="1">
    <citation type="submission" date="2014-09" db="EMBL/GenBank/DDBJ databases">
        <authorList>
            <person name="Magalhaes I.L.F."/>
            <person name="Oliveira U."/>
            <person name="Santos F.R."/>
            <person name="Vidigal T.H.D.A."/>
            <person name="Brescovit A.D."/>
            <person name="Santos A.J."/>
        </authorList>
    </citation>
    <scope>NUCLEOTIDE SEQUENCE</scope>
    <source>
        <tissue evidence="1">Shoot tissue taken approximately 20 cm above the soil surface</tissue>
    </source>
</reference>
<organism evidence="1">
    <name type="scientific">Arundo donax</name>
    <name type="common">Giant reed</name>
    <name type="synonym">Donax arundinaceus</name>
    <dbReference type="NCBI Taxonomy" id="35708"/>
    <lineage>
        <taxon>Eukaryota</taxon>
        <taxon>Viridiplantae</taxon>
        <taxon>Streptophyta</taxon>
        <taxon>Embryophyta</taxon>
        <taxon>Tracheophyta</taxon>
        <taxon>Spermatophyta</taxon>
        <taxon>Magnoliopsida</taxon>
        <taxon>Liliopsida</taxon>
        <taxon>Poales</taxon>
        <taxon>Poaceae</taxon>
        <taxon>PACMAD clade</taxon>
        <taxon>Arundinoideae</taxon>
        <taxon>Arundineae</taxon>
        <taxon>Arundo</taxon>
    </lineage>
</organism>